<evidence type="ECO:0000313" key="2">
    <source>
        <dbReference type="Proteomes" id="UP000292424"/>
    </source>
</evidence>
<protein>
    <submittedName>
        <fullName evidence="1">Uncharacterized protein</fullName>
    </submittedName>
</protein>
<dbReference type="Proteomes" id="UP000292424">
    <property type="component" value="Chromosome"/>
</dbReference>
<organism evidence="1 2">
    <name type="scientific">Rhizosphaericola mali</name>
    <dbReference type="NCBI Taxonomy" id="2545455"/>
    <lineage>
        <taxon>Bacteria</taxon>
        <taxon>Pseudomonadati</taxon>
        <taxon>Bacteroidota</taxon>
        <taxon>Chitinophagia</taxon>
        <taxon>Chitinophagales</taxon>
        <taxon>Chitinophagaceae</taxon>
        <taxon>Rhizosphaericola</taxon>
    </lineage>
</organism>
<proteinExistence type="predicted"/>
<dbReference type="OrthoDB" id="2575320at2"/>
<keyword evidence="2" id="KW-1185">Reference proteome</keyword>
<reference evidence="1 2" key="1">
    <citation type="submission" date="2019-09" db="EMBL/GenBank/DDBJ databases">
        <title>Complete genome sequence of Arachidicoccus sp. B3-10 isolated from apple orchard soil.</title>
        <authorList>
            <person name="Kim H.S."/>
            <person name="Han K.-I."/>
            <person name="Suh M.K."/>
            <person name="Lee K.C."/>
            <person name="Eom M.K."/>
            <person name="Kim J.-S."/>
            <person name="Kang S.W."/>
            <person name="Sin Y."/>
            <person name="Lee J.-S."/>
        </authorList>
    </citation>
    <scope>NUCLEOTIDE SEQUENCE [LARGE SCALE GENOMIC DNA]</scope>
    <source>
        <strain evidence="1 2">B3-10</strain>
    </source>
</reference>
<evidence type="ECO:0000313" key="1">
    <source>
        <dbReference type="EMBL" id="QES87659.1"/>
    </source>
</evidence>
<accession>A0A5P2G0K9</accession>
<dbReference type="AlphaFoldDB" id="A0A5P2G0K9"/>
<dbReference type="KEGG" id="arac:E0W69_002915"/>
<dbReference type="RefSeq" id="WP_131328548.1">
    <property type="nucleotide sequence ID" value="NZ_CP044016.1"/>
</dbReference>
<dbReference type="EMBL" id="CP044016">
    <property type="protein sequence ID" value="QES87659.1"/>
    <property type="molecule type" value="Genomic_DNA"/>
</dbReference>
<sequence>MAKLVLSEKEWSIVQNFDFLLTKNQIIDHIQQFFTQLGCTYRDIAKNTIPKENEKLLQTSPKVSKGEKYEGLPYLMLDFPRIFQNGNTFAIRSFFLWGKAFSISLLLEGEYKNHLQTKIFENQVLRNWQYETEDSPWIHFQSDSSKNHFSTISKSQINQHPFLKLTNSKPLQDWQTIETFFLESFQQIMEASFC</sequence>
<name>A0A5P2G0K9_9BACT</name>
<gene>
    <name evidence="1" type="ORF">E0W69_002915</name>
</gene>